<feature type="chain" id="PRO_5004106767" evidence="3">
    <location>
        <begin position="24"/>
        <end position="124"/>
    </location>
</feature>
<organism evidence="4 5">
    <name type="scientific">Blumeria graminis f. sp. hordei (strain DH14)</name>
    <name type="common">Barley powdery mildew</name>
    <name type="synonym">Oidium monilioides f. sp. hordei</name>
    <dbReference type="NCBI Taxonomy" id="546991"/>
    <lineage>
        <taxon>Eukaryota</taxon>
        <taxon>Fungi</taxon>
        <taxon>Dikarya</taxon>
        <taxon>Ascomycota</taxon>
        <taxon>Pezizomycotina</taxon>
        <taxon>Leotiomycetes</taxon>
        <taxon>Erysiphales</taxon>
        <taxon>Erysiphaceae</taxon>
        <taxon>Blumeria</taxon>
        <taxon>Blumeria hordei</taxon>
    </lineage>
</organism>
<evidence type="ECO:0000313" key="4">
    <source>
        <dbReference type="EMBL" id="CCU82934.1"/>
    </source>
</evidence>
<keyword evidence="1" id="KW-0540">Nuclease</keyword>
<accession>N1JJ75</accession>
<dbReference type="InParanoid" id="N1JJ75"/>
<evidence type="ECO:0000256" key="2">
    <source>
        <dbReference type="ARBA" id="ARBA00022801"/>
    </source>
</evidence>
<dbReference type="SMR" id="N1JJ75"/>
<protein>
    <submittedName>
        <fullName evidence="4">CSEP0066 putative effector protein</fullName>
    </submittedName>
</protein>
<proteinExistence type="predicted"/>
<dbReference type="SUPFAM" id="SSF53933">
    <property type="entry name" value="Microbial ribonucleases"/>
    <property type="match status" value="1"/>
</dbReference>
<evidence type="ECO:0000256" key="1">
    <source>
        <dbReference type="ARBA" id="ARBA00022722"/>
    </source>
</evidence>
<dbReference type="Proteomes" id="UP000015441">
    <property type="component" value="Unassembled WGS sequence"/>
</dbReference>
<comment type="caution">
    <text evidence="4">The sequence shown here is derived from an EMBL/GenBank/DDBJ whole genome shotgun (WGS) entry which is preliminary data.</text>
</comment>
<gene>
    <name evidence="4" type="ORF">BGHDH14_bgh02877</name>
</gene>
<evidence type="ECO:0000256" key="3">
    <source>
        <dbReference type="SAM" id="SignalP"/>
    </source>
</evidence>
<dbReference type="EMBL" id="CAUH01007203">
    <property type="protein sequence ID" value="CCU82934.1"/>
    <property type="molecule type" value="Genomic_DNA"/>
</dbReference>
<keyword evidence="3" id="KW-0732">Signal</keyword>
<dbReference type="GO" id="GO:0004540">
    <property type="term" value="F:RNA nuclease activity"/>
    <property type="evidence" value="ECO:0007669"/>
    <property type="project" value="InterPro"/>
</dbReference>
<evidence type="ECO:0000313" key="5">
    <source>
        <dbReference type="Proteomes" id="UP000015441"/>
    </source>
</evidence>
<dbReference type="GO" id="GO:0016787">
    <property type="term" value="F:hydrolase activity"/>
    <property type="evidence" value="ECO:0007669"/>
    <property type="project" value="UniProtKB-KW"/>
</dbReference>
<reference evidence="4 5" key="1">
    <citation type="journal article" date="2010" name="Science">
        <title>Genome expansion and gene loss in powdery mildew fungi reveal tradeoffs in extreme parasitism.</title>
        <authorList>
            <person name="Spanu P.D."/>
            <person name="Abbott J.C."/>
            <person name="Amselem J."/>
            <person name="Burgis T.A."/>
            <person name="Soanes D.M."/>
            <person name="Stueber K."/>
            <person name="Ver Loren van Themaat E."/>
            <person name="Brown J.K.M."/>
            <person name="Butcher S.A."/>
            <person name="Gurr S.J."/>
            <person name="Lebrun M.-H."/>
            <person name="Ridout C.J."/>
            <person name="Schulze-Lefert P."/>
            <person name="Talbot N.J."/>
            <person name="Ahmadinejad N."/>
            <person name="Ametz C."/>
            <person name="Barton G.R."/>
            <person name="Benjdia M."/>
            <person name="Bidzinski P."/>
            <person name="Bindschedler L.V."/>
            <person name="Both M."/>
            <person name="Brewer M.T."/>
            <person name="Cadle-Davidson L."/>
            <person name="Cadle-Davidson M.M."/>
            <person name="Collemare J."/>
            <person name="Cramer R."/>
            <person name="Frenkel O."/>
            <person name="Godfrey D."/>
            <person name="Harriman J."/>
            <person name="Hoede C."/>
            <person name="King B.C."/>
            <person name="Klages S."/>
            <person name="Kleemann J."/>
            <person name="Knoll D."/>
            <person name="Koti P.S."/>
            <person name="Kreplak J."/>
            <person name="Lopez-Ruiz F.J."/>
            <person name="Lu X."/>
            <person name="Maekawa T."/>
            <person name="Mahanil S."/>
            <person name="Micali C."/>
            <person name="Milgroom M.G."/>
            <person name="Montana G."/>
            <person name="Noir S."/>
            <person name="O'Connell R.J."/>
            <person name="Oberhaensli S."/>
            <person name="Parlange F."/>
            <person name="Pedersen C."/>
            <person name="Quesneville H."/>
            <person name="Reinhardt R."/>
            <person name="Rott M."/>
            <person name="Sacristan S."/>
            <person name="Schmidt S.M."/>
            <person name="Schoen M."/>
            <person name="Skamnioti P."/>
            <person name="Sommer H."/>
            <person name="Stephens A."/>
            <person name="Takahara H."/>
            <person name="Thordal-Christensen H."/>
            <person name="Vigouroux M."/>
            <person name="Wessling R."/>
            <person name="Wicker T."/>
            <person name="Panstruga R."/>
        </authorList>
    </citation>
    <scope>NUCLEOTIDE SEQUENCE [LARGE SCALE GENOMIC DNA]</scope>
    <source>
        <strain evidence="4">DH14</strain>
    </source>
</reference>
<keyword evidence="2" id="KW-0378">Hydrolase</keyword>
<feature type="signal peptide" evidence="3">
    <location>
        <begin position="1"/>
        <end position="23"/>
    </location>
</feature>
<dbReference type="GO" id="GO:0003723">
    <property type="term" value="F:RNA binding"/>
    <property type="evidence" value="ECO:0007669"/>
    <property type="project" value="InterPro"/>
</dbReference>
<dbReference type="HOGENOM" id="CLU_167694_0_0_1"/>
<dbReference type="AlphaFoldDB" id="N1JJ75"/>
<keyword evidence="5" id="KW-1185">Reference proteome</keyword>
<sequence>MRPFQLLPAITIFISLEILGVAGYWDCNGTLILYENVRAAVDFAFSCSPGSFYEYPSIYRSQPPWPGLGQLREFPITASGKLWQGSFFSSLLYIAYYILATQDTSYCQVFATEGLGYECTHILG</sequence>
<dbReference type="InterPro" id="IPR016191">
    <property type="entry name" value="Ribonuclease/ribotoxin"/>
</dbReference>
<name>N1JJ75_BLUG1</name>